<evidence type="ECO:0000313" key="3">
    <source>
        <dbReference type="Proteomes" id="UP000498740"/>
    </source>
</evidence>
<comment type="caution">
    <text evidence="2">The sequence shown here is derived from an EMBL/GenBank/DDBJ whole genome shotgun (WGS) entry which is preliminary data.</text>
</comment>
<gene>
    <name evidence="2" type="ORF">Smic_61040</name>
</gene>
<evidence type="ECO:0000313" key="2">
    <source>
        <dbReference type="EMBL" id="GFN07548.1"/>
    </source>
</evidence>
<dbReference type="GO" id="GO:0003677">
    <property type="term" value="F:DNA binding"/>
    <property type="evidence" value="ECO:0007669"/>
    <property type="project" value="InterPro"/>
</dbReference>
<name>A0A7J0CYR5_STRMI</name>
<reference evidence="2 3" key="1">
    <citation type="submission" date="2020-05" db="EMBL/GenBank/DDBJ databases">
        <title>Whole genome shotgun sequence of Streptomyces microflavus NBRC 13062.</title>
        <authorList>
            <person name="Komaki H."/>
            <person name="Tamura T."/>
        </authorList>
    </citation>
    <scope>NUCLEOTIDE SEQUENCE [LARGE SCALE GENOMIC DNA]</scope>
    <source>
        <strain evidence="2 3">NBRC 13062</strain>
    </source>
</reference>
<dbReference type="EMBL" id="BLWD01000001">
    <property type="protein sequence ID" value="GFN07548.1"/>
    <property type="molecule type" value="Genomic_DNA"/>
</dbReference>
<accession>A0A7J0CYR5</accession>
<feature type="domain" description="Resolvase HTH" evidence="1">
    <location>
        <begin position="32"/>
        <end position="59"/>
    </location>
</feature>
<organism evidence="2 3">
    <name type="scientific">Streptomyces microflavus</name>
    <name type="common">Streptomyces lipmanii</name>
    <dbReference type="NCBI Taxonomy" id="1919"/>
    <lineage>
        <taxon>Bacteria</taxon>
        <taxon>Bacillati</taxon>
        <taxon>Actinomycetota</taxon>
        <taxon>Actinomycetes</taxon>
        <taxon>Kitasatosporales</taxon>
        <taxon>Streptomycetaceae</taxon>
        <taxon>Streptomyces</taxon>
    </lineage>
</organism>
<sequence>MAPVAEVVEGRIVGQVAEEAANAGTSQGRARDQAITLMHQGQGCRQIARITGLSKSTVSRLAQEHGHSFDRAAQMKTPLKARLADLQATKMEISERISQRVLEALDDMDNAESTRDFAYSAKGVADLTRALKDSEPVHDQSADVEDAKDFLVDLRDGLAAVRDEFEKHYGVPYESDEAGRIIKQQEEIQNDES</sequence>
<dbReference type="Pfam" id="PF02796">
    <property type="entry name" value="HTH_7"/>
    <property type="match status" value="1"/>
</dbReference>
<dbReference type="AlphaFoldDB" id="A0A7J0CYR5"/>
<evidence type="ECO:0000259" key="1">
    <source>
        <dbReference type="Pfam" id="PF02796"/>
    </source>
</evidence>
<proteinExistence type="predicted"/>
<protein>
    <recommendedName>
        <fullName evidence="1">Resolvase HTH domain-containing protein</fullName>
    </recommendedName>
</protein>
<dbReference type="InterPro" id="IPR006120">
    <property type="entry name" value="Resolvase_HTH_dom"/>
</dbReference>
<dbReference type="Proteomes" id="UP000498740">
    <property type="component" value="Unassembled WGS sequence"/>
</dbReference>
<dbReference type="GO" id="GO:0000150">
    <property type="term" value="F:DNA strand exchange activity"/>
    <property type="evidence" value="ECO:0007669"/>
    <property type="project" value="InterPro"/>
</dbReference>